<protein>
    <submittedName>
        <fullName evidence="1">ABC transporter family substrate-binding protein</fullName>
    </submittedName>
</protein>
<dbReference type="Gene3D" id="3.40.190.10">
    <property type="entry name" value="Periplasmic binding protein-like II"/>
    <property type="match status" value="1"/>
</dbReference>
<dbReference type="OrthoDB" id="7888869at2"/>
<evidence type="ECO:0000313" key="1">
    <source>
        <dbReference type="EMBL" id="UOE20789.1"/>
    </source>
</evidence>
<evidence type="ECO:0000313" key="2">
    <source>
        <dbReference type="Proteomes" id="UP000265719"/>
    </source>
</evidence>
<proteinExistence type="predicted"/>
<dbReference type="Gene3D" id="3.90.76.10">
    <property type="entry name" value="Dipeptide-binding Protein, Domain 1"/>
    <property type="match status" value="1"/>
</dbReference>
<dbReference type="GO" id="GO:0015833">
    <property type="term" value="P:peptide transport"/>
    <property type="evidence" value="ECO:0007669"/>
    <property type="project" value="TreeGrafter"/>
</dbReference>
<sequence>MRDQGGLTTLAASITAATLVLTACAPQQTGGSGGAGGLGDCAENPNTCNSGERADGGSITWIVDSLPGAWSTLSPEGGSVYTIQTLHGILPHTGVWEPDGATFTHNTDLLAEEPRVISEDPFTYRFTIRPEAVWDDGTPISAADFEITWKLGTTKAAGVCEGCQPRSDDYDRIADVEGGDGGSTVTVTLRDGEADPEWMGKFGADDIAGGIYPAHVAEEQGFDTSTPEGVGEYFRWLNTTMPTFSGGPYRLVEGDLENQVIKEPNPAWYGGTAPTLDTVVIRFLTDESTWISALDNGEAHGTSPVAFGQDTVEQARQRPGLDVSITDGPSWEHVDLNLDNEWLKDVELRRAIFTAIDVADIAQRTVAQLHPEVEPRTNHVFSNGSPYHTDVITATGQGSGDTEAARRILLDAGYAYEGETLTLDGEEVGPFRLRSTSNTVRDTSLELIQSYLAEIGITATIEPTDDLGATLAGQDYDIMQYGWSSTPFFVTAPSQYWSSTSDSNFGRYADEEVDELADLTQNAVSLDEAAEYANRAAQLVAEDAYVLPLFDMPVYILVSDDYVNVRDNPSSSLRGLYQHHEWGLAAR</sequence>
<dbReference type="PANTHER" id="PTHR30290">
    <property type="entry name" value="PERIPLASMIC BINDING COMPONENT OF ABC TRANSPORTER"/>
    <property type="match status" value="1"/>
</dbReference>
<dbReference type="KEGG" id="thao:NI17_006250"/>
<name>A0A399G4N4_9ACTN</name>
<organism evidence="1 2">
    <name type="scientific">Thermobifida halotolerans</name>
    <dbReference type="NCBI Taxonomy" id="483545"/>
    <lineage>
        <taxon>Bacteria</taxon>
        <taxon>Bacillati</taxon>
        <taxon>Actinomycetota</taxon>
        <taxon>Actinomycetes</taxon>
        <taxon>Streptosporangiales</taxon>
        <taxon>Nocardiopsidaceae</taxon>
        <taxon>Thermobifida</taxon>
    </lineage>
</organism>
<dbReference type="InterPro" id="IPR000914">
    <property type="entry name" value="SBP_5_dom"/>
</dbReference>
<reference evidence="1" key="1">
    <citation type="submission" date="2020-10" db="EMBL/GenBank/DDBJ databases">
        <title>De novo genome project of the cellulose decomposer Thermobifida halotolerans type strain.</title>
        <authorList>
            <person name="Nagy I."/>
            <person name="Horvath B."/>
            <person name="Kukolya J."/>
            <person name="Nagy I."/>
            <person name="Orsini M."/>
        </authorList>
    </citation>
    <scope>NUCLEOTIDE SEQUENCE</scope>
    <source>
        <strain evidence="1">DSM 44931</strain>
    </source>
</reference>
<dbReference type="Pfam" id="PF00496">
    <property type="entry name" value="SBP_bac_5"/>
    <property type="match status" value="1"/>
</dbReference>
<dbReference type="SUPFAM" id="SSF53850">
    <property type="entry name" value="Periplasmic binding protein-like II"/>
    <property type="match status" value="1"/>
</dbReference>
<dbReference type="CDD" id="cd08501">
    <property type="entry name" value="PBP2_Lpqw"/>
    <property type="match status" value="1"/>
</dbReference>
<dbReference type="Proteomes" id="UP000265719">
    <property type="component" value="Chromosome"/>
</dbReference>
<dbReference type="PANTHER" id="PTHR30290:SF65">
    <property type="entry name" value="MONOACYL PHOSPHATIDYLINOSITOL TETRAMANNOSIDE-BINDING PROTEIN LPQW-RELATED"/>
    <property type="match status" value="1"/>
</dbReference>
<dbReference type="Gene3D" id="3.10.105.10">
    <property type="entry name" value="Dipeptide-binding Protein, Domain 3"/>
    <property type="match status" value="1"/>
</dbReference>
<dbReference type="InterPro" id="IPR039424">
    <property type="entry name" value="SBP_5"/>
</dbReference>
<dbReference type="GO" id="GO:1904680">
    <property type="term" value="F:peptide transmembrane transporter activity"/>
    <property type="evidence" value="ECO:0007669"/>
    <property type="project" value="TreeGrafter"/>
</dbReference>
<keyword evidence="2" id="KW-1185">Reference proteome</keyword>
<dbReference type="EMBL" id="CP063196">
    <property type="protein sequence ID" value="UOE20789.1"/>
    <property type="molecule type" value="Genomic_DNA"/>
</dbReference>
<dbReference type="PROSITE" id="PS51257">
    <property type="entry name" value="PROKAR_LIPOPROTEIN"/>
    <property type="match status" value="1"/>
</dbReference>
<dbReference type="AlphaFoldDB" id="A0A399G4N4"/>
<accession>A0A399G4N4</accession>
<gene>
    <name evidence="1" type="ORF">NI17_006250</name>
</gene>
<dbReference type="RefSeq" id="WP_068693310.1">
    <property type="nucleotide sequence ID" value="NZ_CP063196.1"/>
</dbReference>